<gene>
    <name evidence="1" type="ORF">J3U87_22195</name>
</gene>
<reference evidence="1" key="1">
    <citation type="submission" date="2021-03" db="EMBL/GenBank/DDBJ databases">
        <title>Acanthopleuribacteraceae sp. M133.</title>
        <authorList>
            <person name="Wang G."/>
        </authorList>
    </citation>
    <scope>NUCLEOTIDE SEQUENCE</scope>
    <source>
        <strain evidence="1">M133</strain>
    </source>
</reference>
<name>A0A8A4TDX2_SULCO</name>
<dbReference type="KEGG" id="scor:J3U87_22195"/>
<accession>A0A8A4TDX2</accession>
<protein>
    <submittedName>
        <fullName evidence="1">Uncharacterized protein</fullName>
    </submittedName>
</protein>
<proteinExistence type="predicted"/>
<organism evidence="1 2">
    <name type="scientific">Sulfidibacter corallicola</name>
    <dbReference type="NCBI Taxonomy" id="2818388"/>
    <lineage>
        <taxon>Bacteria</taxon>
        <taxon>Pseudomonadati</taxon>
        <taxon>Acidobacteriota</taxon>
        <taxon>Holophagae</taxon>
        <taxon>Acanthopleuribacterales</taxon>
        <taxon>Acanthopleuribacteraceae</taxon>
        <taxon>Sulfidibacter</taxon>
    </lineage>
</organism>
<dbReference type="EMBL" id="CP071793">
    <property type="protein sequence ID" value="QTD48299.1"/>
    <property type="molecule type" value="Genomic_DNA"/>
</dbReference>
<dbReference type="RefSeq" id="WP_237377954.1">
    <property type="nucleotide sequence ID" value="NZ_CP071793.1"/>
</dbReference>
<evidence type="ECO:0000313" key="2">
    <source>
        <dbReference type="Proteomes" id="UP000663929"/>
    </source>
</evidence>
<evidence type="ECO:0000313" key="1">
    <source>
        <dbReference type="EMBL" id="QTD48299.1"/>
    </source>
</evidence>
<keyword evidence="2" id="KW-1185">Reference proteome</keyword>
<dbReference type="Proteomes" id="UP000663929">
    <property type="component" value="Chromosome"/>
</dbReference>
<sequence>MKTMPENFFTDPIPGAIGLEPDALRNMARRDTWKIDELVFLNIGDEASLNAEVVRFLSNIDEKQQAESETFEQTAERFYQLAKRFDLNDAGIQGWIGKAYYQAGDYMSHAEETFWEIEDAIGAEIIT</sequence>
<dbReference type="AlphaFoldDB" id="A0A8A4TDX2"/>